<organism evidence="1">
    <name type="scientific">viral metagenome</name>
    <dbReference type="NCBI Taxonomy" id="1070528"/>
    <lineage>
        <taxon>unclassified sequences</taxon>
        <taxon>metagenomes</taxon>
        <taxon>organismal metagenomes</taxon>
    </lineage>
</organism>
<dbReference type="EMBL" id="MT142520">
    <property type="protein sequence ID" value="QJA83922.1"/>
    <property type="molecule type" value="Genomic_DNA"/>
</dbReference>
<sequence>MTNWTEYRSRNYLTVDLADIGLKGCWVKIRKAGSYTLQEMSSGEAKWINERKDYLVKKIMSVLTDVEEADALKMVESMDRGLPDARLAEIIANGGVFWANQVLSGMDIEMIEDWNLTDPETDAPLPTPKQDFSSLEKLPQDILWMLKEKLMEVQRDVVPPKVREMASLRLS</sequence>
<accession>A0A6H1ZRZ9</accession>
<evidence type="ECO:0000313" key="2">
    <source>
        <dbReference type="EMBL" id="QJA83922.1"/>
    </source>
</evidence>
<proteinExistence type="predicted"/>
<name>A0A6H1ZRZ9_9ZZZZ</name>
<reference evidence="1" key="1">
    <citation type="submission" date="2020-03" db="EMBL/GenBank/DDBJ databases">
        <title>The deep terrestrial virosphere.</title>
        <authorList>
            <person name="Holmfeldt K."/>
            <person name="Nilsson E."/>
            <person name="Simone D."/>
            <person name="Lopez-Fernandez M."/>
            <person name="Wu X."/>
            <person name="de Brujin I."/>
            <person name="Lundin D."/>
            <person name="Andersson A."/>
            <person name="Bertilsson S."/>
            <person name="Dopson M."/>
        </authorList>
    </citation>
    <scope>NUCLEOTIDE SEQUENCE</scope>
    <source>
        <strain evidence="2">MM415A00246</strain>
        <strain evidence="1">TM448A01877</strain>
    </source>
</reference>
<evidence type="ECO:0000313" key="1">
    <source>
        <dbReference type="EMBL" id="QJA50716.1"/>
    </source>
</evidence>
<dbReference type="AlphaFoldDB" id="A0A6H1ZRZ9"/>
<gene>
    <name evidence="2" type="ORF">MM415A00246_0044</name>
    <name evidence="1" type="ORF">TM448A01877_0010</name>
</gene>
<dbReference type="EMBL" id="MT144213">
    <property type="protein sequence ID" value="QJA50716.1"/>
    <property type="molecule type" value="Genomic_DNA"/>
</dbReference>
<protein>
    <submittedName>
        <fullName evidence="1">Uncharacterized protein</fullName>
    </submittedName>
</protein>